<evidence type="ECO:0000256" key="4">
    <source>
        <dbReference type="ARBA" id="ARBA00023136"/>
    </source>
</evidence>
<sequence>MTNWTYCNTTLEDSYISEVPIFSTVTFHHLGLFLAAVFGGISIIIALILVMGHATHYLRPWEQKHIIRILLMIPIYSAVSFLSFVFYRKAVYWQVIGNCYEAFAIASFFTLLCHYIAPNLHEQKEYFRRIQVKNWFLGVFWLQKCTGGENRGPFRKPRSGLTWFNIIWIGVFQYCFIRVAFTIVAVITQYFGDYCEASLSPAFAHIWVTAFEAASVTIAMFCLIQFYIQLKDDLAEHKPFLKVLCIKLVIFFSFWQTIIISLLSSSDGPLQPTATLGYQDIKVGIPDVLLCIEMAIFAVMHIFAFPWKPYNTKNVSPLDVQGAGYSGGAAPKYRGGPLGIKAIGDVLNPWDLVKASARGCRWMFVGYRQRTLDPSYQNPNAKLGEDTGYMGPTFAGSGGAATELRPSDDMRGRKGTLGGADEDDRAGLLHDSSQLARMPSSSPYRTYTHDSYDANDGHDSRFDLGNQHLMGTQRLGPTTSPPDLPAYHQQPYQGWHYPQPQHPSSLQDANKASDYGPGHSNLSDDEEVEGTTAYHPGFQQAGTHPALRTDLQDPRVQQWDHWARTQRPGDGGGGGGYDAR</sequence>
<dbReference type="OrthoDB" id="5348404at2759"/>
<keyword evidence="4 6" id="KW-0472">Membrane</keyword>
<dbReference type="SMART" id="SM01417">
    <property type="entry name" value="Solute_trans_a"/>
    <property type="match status" value="1"/>
</dbReference>
<feature type="compositionally biased region" description="Polar residues" evidence="5">
    <location>
        <begin position="431"/>
        <end position="445"/>
    </location>
</feature>
<evidence type="ECO:0000313" key="8">
    <source>
        <dbReference type="Proteomes" id="UP000799436"/>
    </source>
</evidence>
<feature type="region of interest" description="Disordered" evidence="5">
    <location>
        <begin position="470"/>
        <end position="580"/>
    </location>
</feature>
<feature type="transmembrane region" description="Helical" evidence="6">
    <location>
        <begin position="163"/>
        <end position="192"/>
    </location>
</feature>
<feature type="transmembrane region" description="Helical" evidence="6">
    <location>
        <begin position="30"/>
        <end position="54"/>
    </location>
</feature>
<name>A0A6G1L230_9PEZI</name>
<comment type="subcellular location">
    <subcellularLocation>
        <location evidence="1">Membrane</location>
        <topology evidence="1">Multi-pass membrane protein</topology>
    </subcellularLocation>
</comment>
<feature type="transmembrane region" description="Helical" evidence="6">
    <location>
        <begin position="283"/>
        <end position="305"/>
    </location>
</feature>
<reference evidence="7" key="1">
    <citation type="journal article" date="2020" name="Stud. Mycol.">
        <title>101 Dothideomycetes genomes: a test case for predicting lifestyles and emergence of pathogens.</title>
        <authorList>
            <person name="Haridas S."/>
            <person name="Albert R."/>
            <person name="Binder M."/>
            <person name="Bloem J."/>
            <person name="Labutti K."/>
            <person name="Salamov A."/>
            <person name="Andreopoulos B."/>
            <person name="Baker S."/>
            <person name="Barry K."/>
            <person name="Bills G."/>
            <person name="Bluhm B."/>
            <person name="Cannon C."/>
            <person name="Castanera R."/>
            <person name="Culley D."/>
            <person name="Daum C."/>
            <person name="Ezra D."/>
            <person name="Gonzalez J."/>
            <person name="Henrissat B."/>
            <person name="Kuo A."/>
            <person name="Liang C."/>
            <person name="Lipzen A."/>
            <person name="Lutzoni F."/>
            <person name="Magnuson J."/>
            <person name="Mondo S."/>
            <person name="Nolan M."/>
            <person name="Ohm R."/>
            <person name="Pangilinan J."/>
            <person name="Park H.-J."/>
            <person name="Ramirez L."/>
            <person name="Alfaro M."/>
            <person name="Sun H."/>
            <person name="Tritt A."/>
            <person name="Yoshinaga Y."/>
            <person name="Zwiers L.-H."/>
            <person name="Turgeon B."/>
            <person name="Goodwin S."/>
            <person name="Spatafora J."/>
            <person name="Crous P."/>
            <person name="Grigoriev I."/>
        </authorList>
    </citation>
    <scope>NUCLEOTIDE SEQUENCE</scope>
    <source>
        <strain evidence="7">CBS 116005</strain>
    </source>
</reference>
<keyword evidence="2 6" id="KW-0812">Transmembrane</keyword>
<dbReference type="Pfam" id="PF03619">
    <property type="entry name" value="Solute_trans_a"/>
    <property type="match status" value="1"/>
</dbReference>
<protein>
    <submittedName>
        <fullName evidence="7">DUF300-domain-containing protein</fullName>
    </submittedName>
</protein>
<gene>
    <name evidence="7" type="ORF">EJ03DRAFT_176297</name>
</gene>
<accession>A0A6G1L230</accession>
<keyword evidence="3 6" id="KW-1133">Transmembrane helix</keyword>
<evidence type="ECO:0000256" key="6">
    <source>
        <dbReference type="SAM" id="Phobius"/>
    </source>
</evidence>
<evidence type="ECO:0000256" key="5">
    <source>
        <dbReference type="SAM" id="MobiDB-lite"/>
    </source>
</evidence>
<evidence type="ECO:0000256" key="3">
    <source>
        <dbReference type="ARBA" id="ARBA00022989"/>
    </source>
</evidence>
<evidence type="ECO:0000256" key="2">
    <source>
        <dbReference type="ARBA" id="ARBA00022692"/>
    </source>
</evidence>
<proteinExistence type="predicted"/>
<feature type="region of interest" description="Disordered" evidence="5">
    <location>
        <begin position="383"/>
        <end position="449"/>
    </location>
</feature>
<keyword evidence="8" id="KW-1185">Reference proteome</keyword>
<feature type="transmembrane region" description="Helical" evidence="6">
    <location>
        <begin position="240"/>
        <end position="263"/>
    </location>
</feature>
<dbReference type="GO" id="GO:0016020">
    <property type="term" value="C:membrane"/>
    <property type="evidence" value="ECO:0007669"/>
    <property type="project" value="UniProtKB-SubCell"/>
</dbReference>
<dbReference type="Proteomes" id="UP000799436">
    <property type="component" value="Unassembled WGS sequence"/>
</dbReference>
<feature type="transmembrane region" description="Helical" evidence="6">
    <location>
        <begin position="66"/>
        <end position="86"/>
    </location>
</feature>
<dbReference type="InterPro" id="IPR005178">
    <property type="entry name" value="Ostalpha/TMEM184C"/>
</dbReference>
<feature type="transmembrane region" description="Helical" evidence="6">
    <location>
        <begin position="204"/>
        <end position="228"/>
    </location>
</feature>
<organism evidence="7 8">
    <name type="scientific">Teratosphaeria nubilosa</name>
    <dbReference type="NCBI Taxonomy" id="161662"/>
    <lineage>
        <taxon>Eukaryota</taxon>
        <taxon>Fungi</taxon>
        <taxon>Dikarya</taxon>
        <taxon>Ascomycota</taxon>
        <taxon>Pezizomycotina</taxon>
        <taxon>Dothideomycetes</taxon>
        <taxon>Dothideomycetidae</taxon>
        <taxon>Mycosphaerellales</taxon>
        <taxon>Teratosphaeriaceae</taxon>
        <taxon>Teratosphaeria</taxon>
    </lineage>
</organism>
<dbReference type="PANTHER" id="PTHR23423">
    <property type="entry name" value="ORGANIC SOLUTE TRANSPORTER-RELATED"/>
    <property type="match status" value="1"/>
</dbReference>
<feature type="compositionally biased region" description="Gly residues" evidence="5">
    <location>
        <begin position="569"/>
        <end position="580"/>
    </location>
</feature>
<evidence type="ECO:0000313" key="7">
    <source>
        <dbReference type="EMBL" id="KAF2766599.1"/>
    </source>
</evidence>
<dbReference type="AlphaFoldDB" id="A0A6G1L230"/>
<evidence type="ECO:0000256" key="1">
    <source>
        <dbReference type="ARBA" id="ARBA00004141"/>
    </source>
</evidence>
<dbReference type="EMBL" id="ML995869">
    <property type="protein sequence ID" value="KAF2766599.1"/>
    <property type="molecule type" value="Genomic_DNA"/>
</dbReference>
<feature type="transmembrane region" description="Helical" evidence="6">
    <location>
        <begin position="92"/>
        <end position="117"/>
    </location>
</feature>